<dbReference type="Gene3D" id="2.70.98.30">
    <property type="entry name" value="Golgi alpha-mannosidase II, domain 4"/>
    <property type="match status" value="2"/>
</dbReference>
<dbReference type="CDD" id="cd10786">
    <property type="entry name" value="GH38N_AMII_like"/>
    <property type="match status" value="1"/>
</dbReference>
<dbReference type="Gene3D" id="3.20.110.10">
    <property type="entry name" value="Glycoside hydrolase 38, N terminal domain"/>
    <property type="match status" value="1"/>
</dbReference>
<dbReference type="SMART" id="SM00872">
    <property type="entry name" value="Alpha-mann_mid"/>
    <property type="match status" value="1"/>
</dbReference>
<organism evidence="6 7">
    <name type="scientific">Candidatus Mycobacterium wuenschmannii</name>
    <dbReference type="NCBI Taxonomy" id="3027808"/>
    <lineage>
        <taxon>Bacteria</taxon>
        <taxon>Bacillati</taxon>
        <taxon>Actinomycetota</taxon>
        <taxon>Actinomycetes</taxon>
        <taxon>Mycobacteriales</taxon>
        <taxon>Mycobacteriaceae</taxon>
        <taxon>Mycobacterium</taxon>
    </lineage>
</organism>
<evidence type="ECO:0000259" key="5">
    <source>
        <dbReference type="SMART" id="SM00872"/>
    </source>
</evidence>
<evidence type="ECO:0000313" key="7">
    <source>
        <dbReference type="Proteomes" id="UP001236585"/>
    </source>
</evidence>
<comment type="similarity">
    <text evidence="1">Belongs to the glycosyl hydrolase 38 family.</text>
</comment>
<evidence type="ECO:0000256" key="3">
    <source>
        <dbReference type="ARBA" id="ARBA00022801"/>
    </source>
</evidence>
<evidence type="ECO:0000256" key="4">
    <source>
        <dbReference type="ARBA" id="ARBA00023295"/>
    </source>
</evidence>
<dbReference type="Pfam" id="PF09261">
    <property type="entry name" value="Alpha-mann_mid"/>
    <property type="match status" value="1"/>
</dbReference>
<dbReference type="PANTHER" id="PTHR46017">
    <property type="entry name" value="ALPHA-MANNOSIDASE 2C1"/>
    <property type="match status" value="1"/>
</dbReference>
<dbReference type="InterPro" id="IPR027291">
    <property type="entry name" value="Glyco_hydro_38_N_sf"/>
</dbReference>
<feature type="domain" description="Glycoside hydrolase family 38 central" evidence="5">
    <location>
        <begin position="396"/>
        <end position="467"/>
    </location>
</feature>
<dbReference type="Gene3D" id="2.60.40.10">
    <property type="entry name" value="Immunoglobulins"/>
    <property type="match status" value="1"/>
</dbReference>
<dbReference type="InterPro" id="IPR018905">
    <property type="entry name" value="A-galactase_NEW3"/>
</dbReference>
<evidence type="ECO:0000313" key="6">
    <source>
        <dbReference type="EMBL" id="WIM87507.1"/>
    </source>
</evidence>
<proteinExistence type="inferred from homology"/>
<accession>A0ABY8VXR4</accession>
<dbReference type="InterPro" id="IPR037094">
    <property type="entry name" value="Glyco_hydro_38_cen_sf"/>
</dbReference>
<keyword evidence="7" id="KW-1185">Reference proteome</keyword>
<keyword evidence="3" id="KW-0378">Hydrolase</keyword>
<dbReference type="InterPro" id="IPR015341">
    <property type="entry name" value="Glyco_hydro_38_cen"/>
</dbReference>
<evidence type="ECO:0000256" key="2">
    <source>
        <dbReference type="ARBA" id="ARBA00022723"/>
    </source>
</evidence>
<keyword evidence="2" id="KW-0479">Metal-binding</keyword>
<dbReference type="Pfam" id="PF01074">
    <property type="entry name" value="Glyco_hydro_38N"/>
    <property type="match status" value="1"/>
</dbReference>
<gene>
    <name evidence="6" type="ORF">PT015_22150</name>
</gene>
<dbReference type="Pfam" id="PF10633">
    <property type="entry name" value="NPCBM_assoc"/>
    <property type="match status" value="1"/>
</dbReference>
<dbReference type="EMBL" id="CP126981">
    <property type="protein sequence ID" value="WIM87507.1"/>
    <property type="molecule type" value="Genomic_DNA"/>
</dbReference>
<dbReference type="InterPro" id="IPR011330">
    <property type="entry name" value="Glyco_hydro/deAcase_b/a-brl"/>
</dbReference>
<sequence length="1381" mass="148044">MEVKSAESTELFVGPSEAPLQVVRVTLDGAAGPVEVRVSGDGLSGFATGVDVVEVPVSVTDPVVAQRRTASVHVSSVATPFEFVVAEPGWTMFMISHFHYDPVWWNTQGAYTSLWTEDPPGKARQTNAFELVHAHLEMARREPEYKFVLAEVDYLKPYWDTHPEDRADLRRLMKQGRVEIMGGTYNEPNTNLTSAETTIRNFVHGIGFQRDVLGGDPETAWQLDVFGHDPQFPGMAADAGLTSSSWARGPHHQWGPMHSEGGVAGMQFSSEFEWISPSGRGLLTHYMPAHYSAGWWMDESTTVAEAEQACYELFAELKKVALTRNVLLPVGTDYTPPNKWVTEIHRDWAARYTWPRFVCALPCEFFAAVRAELDERGEAPSPQTRDMNPIYTGKDVSFIDTKQANRAAEDAVLDAEKFAVFAGQLAGAEYPQAALAKAWVQLAYGAHHDAITGSESDQVYLDLLTGWRDAWELGRSARDNALALLSSAVDGDVVVWNTLAHNRTDVATARFADPVGARVRVLDHEGAALPAVVEHGGRSVSWLARDVPSLGWRAFSIVAGGDADSGWELLEGNEIANEHYRLAVDPTRGGGVVSLVRDGKQLIADGRVGNELAVYEEYPAHPVGGEGPWHLLPKGPVVGSSESAAEVRAYRSPLGRRLVVRGRIGDLLRYTQTLTLWRGVDRVDCSTTIDDFVGEDRLLRLRWPCPVPGAMPVSEVGDAVVGRGFALLHNDTESVDTADHPWTLDNPAYGWFGLSSAARVRVGDGVRAVSVAEVVAPTEALSGELARDLLVALVRAGVTATCSSADKPRYGLLGVDSNLPDTRIALGDSAFTEAVLAAADTAYAHEVTRQLAETGHARVWVPAAAPLADGWIPDADLRDARALPVLVITGRDDAHLAKAIAAVADDLADAEIVVEQQVPSGLQEFESRTVALCNRGVPSFAVETDGTLHTALMRSCTGWPSGVWIDEPRRTAPDGSNFQLQHWTHTFDYALVSGGGDWRHADIPERSAEFSHPLLPVSSTKSLGGLAAAGSLLQVEPAGVQLGALKAAGNPLAHGSSQRVDTGHVAIRLVETRGGEADVVVRSPLGTVSELRSADLLERPLGQGHLGTLHGHQIGTALARLDLSRLLDAENTTLATDAEIAQPLYARYWLHNRGPAPLGGLPAVAHLHPHQLTADAGANVSVRLTLASDSSDAPLSGTVSVVCPPGWSVSPALLPFSVPAGEHLESDIVVKVPADAEPGVYPIRAQLMVNGAGVPASWHQVVEDIALVSVGGADDSGLIYLSDEPTDVVVAAGDSARLTATVGTTAGAELSLEAHLISPWGTWEWIGPDVLGAVVPARGRVEIAFDVRPPAWVEPGQWWALIRIGCAGRLVYSPAVKVIVS</sequence>
<dbReference type="SUPFAM" id="SSF74650">
    <property type="entry name" value="Galactose mutarotase-like"/>
    <property type="match status" value="2"/>
</dbReference>
<dbReference type="Proteomes" id="UP001236585">
    <property type="component" value="Chromosome"/>
</dbReference>
<dbReference type="RefSeq" id="WP_285187222.1">
    <property type="nucleotide sequence ID" value="NZ_CP126981.1"/>
</dbReference>
<dbReference type="InterPro" id="IPR011013">
    <property type="entry name" value="Gal_mutarotase_sf_dom"/>
</dbReference>
<dbReference type="PANTHER" id="PTHR46017:SF1">
    <property type="entry name" value="ALPHA-MANNOSIDASE 2C1"/>
    <property type="match status" value="1"/>
</dbReference>
<name>A0ABY8VXR4_9MYCO</name>
<dbReference type="SUPFAM" id="SSF88688">
    <property type="entry name" value="Families 57/38 glycoside transferase middle domain"/>
    <property type="match status" value="1"/>
</dbReference>
<keyword evidence="4" id="KW-0326">Glycosidase</keyword>
<reference evidence="6 7" key="1">
    <citation type="journal article" date="2023" name="Microbiol. Resour. Announc.">
        <title>Complete Genome Sequence of Mycobacterium wuenschmanii, a novel Nontuberculous Mycobacterium Isolated from a captive population of Amazon Milk Frogs.</title>
        <authorList>
            <person name="Hicks J."/>
            <person name="Zeineldin M."/>
            <person name="Ward H."/>
            <person name="Wuenschmann A."/>
            <person name="Camp P."/>
            <person name="Farrell D."/>
            <person name="Lehman K."/>
            <person name="Thacker T."/>
            <person name="Cuthbert E."/>
        </authorList>
    </citation>
    <scope>NUCLEOTIDE SEQUENCE [LARGE SCALE GENOMIC DNA]</scope>
    <source>
        <strain evidence="6 7">Wuenschmanii</strain>
    </source>
</reference>
<dbReference type="InterPro" id="IPR028995">
    <property type="entry name" value="Glyco_hydro_57/38_cen_sf"/>
</dbReference>
<dbReference type="SUPFAM" id="SSF88713">
    <property type="entry name" value="Glycoside hydrolase/deacetylase"/>
    <property type="match status" value="1"/>
</dbReference>
<dbReference type="InterPro" id="IPR000602">
    <property type="entry name" value="Glyco_hydro_38_N"/>
</dbReference>
<evidence type="ECO:0000256" key="1">
    <source>
        <dbReference type="ARBA" id="ARBA00009792"/>
    </source>
</evidence>
<dbReference type="InterPro" id="IPR013783">
    <property type="entry name" value="Ig-like_fold"/>
</dbReference>
<dbReference type="Gene3D" id="1.20.1270.50">
    <property type="entry name" value="Glycoside hydrolase family 38, central domain"/>
    <property type="match status" value="1"/>
</dbReference>
<protein>
    <submittedName>
        <fullName evidence="6">NEW3 domain-containing protein</fullName>
    </submittedName>
</protein>